<evidence type="ECO:0000313" key="3">
    <source>
        <dbReference type="Proteomes" id="UP000294145"/>
    </source>
</evidence>
<reference evidence="2 3" key="1">
    <citation type="submission" date="2019-02" db="EMBL/GenBank/DDBJ databases">
        <title>Genomic plasticity associated with the antimicrobial resistance in Vibrio cholerae.</title>
        <authorList>
            <person name="Verma J."/>
            <person name="Bag S."/>
            <person name="Saha B."/>
            <person name="Kumar P."/>
            <person name="Ghosh T.S."/>
            <person name="Dayal M."/>
            <person name="Senapati T."/>
            <person name="Mehra S."/>
            <person name="Dey P."/>
            <person name="Desigamani A."/>
            <person name="Kumar D."/>
            <person name="Rana P."/>
            <person name="Kumar B."/>
            <person name="Maiti T.K."/>
            <person name="Sharma N.C."/>
            <person name="Bhadra R.K."/>
            <person name="Mutreja A."/>
            <person name="Nair G.B."/>
            <person name="Ramamurthy T."/>
            <person name="Das B."/>
        </authorList>
    </citation>
    <scope>NUCLEOTIDE SEQUENCE [LARGE SCALE GENOMIC DNA]</scope>
    <source>
        <strain evidence="2 3">IDH06781</strain>
    </source>
</reference>
<accession>A0A7Z7VK12</accession>
<comment type="caution">
    <text evidence="2">The sequence shown here is derived from an EMBL/GenBank/DDBJ whole genome shotgun (WGS) entry which is preliminary data.</text>
</comment>
<organism evidence="2 3">
    <name type="scientific">Vibrio cholerae</name>
    <dbReference type="NCBI Taxonomy" id="666"/>
    <lineage>
        <taxon>Bacteria</taxon>
        <taxon>Pseudomonadati</taxon>
        <taxon>Pseudomonadota</taxon>
        <taxon>Gammaproteobacteria</taxon>
        <taxon>Vibrionales</taxon>
        <taxon>Vibrionaceae</taxon>
        <taxon>Vibrio</taxon>
    </lineage>
</organism>
<gene>
    <name evidence="2" type="ORF">EYB64_16865</name>
</gene>
<dbReference type="InterPro" id="IPR052785">
    <property type="entry name" value="Enterotoxin_cmpnt"/>
</dbReference>
<dbReference type="GO" id="GO:0016020">
    <property type="term" value="C:membrane"/>
    <property type="evidence" value="ECO:0007669"/>
    <property type="project" value="InterPro"/>
</dbReference>
<keyword evidence="1" id="KW-0472">Membrane</keyword>
<name>A0A7Z7VK12_VIBCL</name>
<dbReference type="CDD" id="cd22655">
    <property type="entry name" value="ClyA_MakA-like"/>
    <property type="match status" value="1"/>
</dbReference>
<proteinExistence type="predicted"/>
<sequence length="374" mass="39589">MSQQVTQLNPTQQTTQSAFLATTVITAQCHAMPCHAILNTQFTPPTVKPDWFDDLSKKLDSAKLVAKQWIDDLGPQVSASIPSSVINFDATFQASIDAIHELYKADPTASGKDNTTVQQASQIMTALSSQVSGIEATVKGMNKELSDWGVKMQAAHDDLVNGATNIQKTIIDLQTDIESMNNAIDNNRAAIEKLNKDLVYAQVAVGVGIFMLVAGVALTVATAGTAAVVSGGIAAVGAASIIAGGVTWGVLQNQIDDDYDSIAQEQKQKAEDQQQIIALQGLSNASSAVVSAIETSTSVLSDFETTWTVFGNELDDVVTKLNNGASMQSIMMEKVMSDAAKNEWDDAVELAKQLASAKIAIETKELAPAVKQAA</sequence>
<keyword evidence="1" id="KW-0812">Transmembrane</keyword>
<dbReference type="EMBL" id="SISP01000034">
    <property type="protein sequence ID" value="TBM39590.1"/>
    <property type="molecule type" value="Genomic_DNA"/>
</dbReference>
<dbReference type="PANTHER" id="PTHR38443">
    <property type="match status" value="1"/>
</dbReference>
<evidence type="ECO:0000313" key="2">
    <source>
        <dbReference type="EMBL" id="TBM39590.1"/>
    </source>
</evidence>
<dbReference type="InterPro" id="IPR008414">
    <property type="entry name" value="HBL"/>
</dbReference>
<feature type="transmembrane region" description="Helical" evidence="1">
    <location>
        <begin position="227"/>
        <end position="251"/>
    </location>
</feature>
<dbReference type="AlphaFoldDB" id="A0A7Z7VK12"/>
<dbReference type="SUPFAM" id="SSF58100">
    <property type="entry name" value="Bacterial hemolysins"/>
    <property type="match status" value="1"/>
</dbReference>
<protein>
    <submittedName>
        <fullName evidence="2">Non-hemolytic enterotoxin lytic component L1</fullName>
    </submittedName>
</protein>
<dbReference type="PANTHER" id="PTHR38443:SF2">
    <property type="entry name" value="NON-HEMOLYTIC ENTEROTOXIN LYTIC COMPONENT L1"/>
    <property type="match status" value="1"/>
</dbReference>
<dbReference type="Pfam" id="PF05791">
    <property type="entry name" value="Bacillus_HBL"/>
    <property type="match status" value="1"/>
</dbReference>
<dbReference type="Gene3D" id="1.20.1170.10">
    <property type="match status" value="1"/>
</dbReference>
<feature type="transmembrane region" description="Helical" evidence="1">
    <location>
        <begin position="198"/>
        <end position="221"/>
    </location>
</feature>
<keyword evidence="1" id="KW-1133">Transmembrane helix</keyword>
<dbReference type="RefSeq" id="WP_000082915.1">
    <property type="nucleotide sequence ID" value="NZ_CTBD01000049.1"/>
</dbReference>
<dbReference type="Proteomes" id="UP000294145">
    <property type="component" value="Unassembled WGS sequence"/>
</dbReference>
<evidence type="ECO:0000256" key="1">
    <source>
        <dbReference type="SAM" id="Phobius"/>
    </source>
</evidence>